<organism evidence="1 2">
    <name type="scientific">Cetraspora pellucida</name>
    <dbReference type="NCBI Taxonomy" id="1433469"/>
    <lineage>
        <taxon>Eukaryota</taxon>
        <taxon>Fungi</taxon>
        <taxon>Fungi incertae sedis</taxon>
        <taxon>Mucoromycota</taxon>
        <taxon>Glomeromycotina</taxon>
        <taxon>Glomeromycetes</taxon>
        <taxon>Diversisporales</taxon>
        <taxon>Gigasporaceae</taxon>
        <taxon>Cetraspora</taxon>
    </lineage>
</organism>
<dbReference type="EMBL" id="CAJVPW010008157">
    <property type="protein sequence ID" value="CAG8590473.1"/>
    <property type="molecule type" value="Genomic_DNA"/>
</dbReference>
<reference evidence="1" key="1">
    <citation type="submission" date="2021-06" db="EMBL/GenBank/DDBJ databases">
        <authorList>
            <person name="Kallberg Y."/>
            <person name="Tangrot J."/>
            <person name="Rosling A."/>
        </authorList>
    </citation>
    <scope>NUCLEOTIDE SEQUENCE</scope>
    <source>
        <strain evidence="1">28 12/20/2015</strain>
    </source>
</reference>
<evidence type="ECO:0000313" key="2">
    <source>
        <dbReference type="Proteomes" id="UP000789366"/>
    </source>
</evidence>
<comment type="caution">
    <text evidence="1">The sequence shown here is derived from an EMBL/GenBank/DDBJ whole genome shotgun (WGS) entry which is preliminary data.</text>
</comment>
<sequence>MQVSQTTSYKAKAFANYLLNIGNGTKPTTKNNLIHLPNKIVIYLQSNKNSINILIDAVYYNLAKNATNTIFITKKAILILLNSDVEELNKQIITKYLKESHMYYNFNLVPEDDLNLYHIEYLNSLTPQGLSLYKLAQQFALQLCYLETLILLMDSLTEQSLYIRNFKYKQSMQKLQQVTIKKNVYLFLKSLFYYLKI</sequence>
<proteinExistence type="predicted"/>
<keyword evidence="2" id="KW-1185">Reference proteome</keyword>
<dbReference type="Proteomes" id="UP000789366">
    <property type="component" value="Unassembled WGS sequence"/>
</dbReference>
<protein>
    <submittedName>
        <fullName evidence="1">9805_t:CDS:1</fullName>
    </submittedName>
</protein>
<accession>A0ACA9MJN1</accession>
<gene>
    <name evidence="1" type="ORF">SPELUC_LOCUS6725</name>
</gene>
<evidence type="ECO:0000313" key="1">
    <source>
        <dbReference type="EMBL" id="CAG8590473.1"/>
    </source>
</evidence>
<name>A0ACA9MJN1_9GLOM</name>